<dbReference type="PROSITE" id="PS51186">
    <property type="entry name" value="GNAT"/>
    <property type="match status" value="1"/>
</dbReference>
<dbReference type="CDD" id="cd04301">
    <property type="entry name" value="NAT_SF"/>
    <property type="match status" value="1"/>
</dbReference>
<dbReference type="EC" id="2.3.1.-" evidence="2"/>
<dbReference type="PANTHER" id="PTHR43451:SF1">
    <property type="entry name" value="ACETYLTRANSFERASE"/>
    <property type="match status" value="1"/>
</dbReference>
<dbReference type="PANTHER" id="PTHR43451">
    <property type="entry name" value="ACETYLTRANSFERASE (GNAT) FAMILY PROTEIN"/>
    <property type="match status" value="1"/>
</dbReference>
<comment type="caution">
    <text evidence="2">The sequence shown here is derived from an EMBL/GenBank/DDBJ whole genome shotgun (WGS) entry which is preliminary data.</text>
</comment>
<dbReference type="SUPFAM" id="SSF55729">
    <property type="entry name" value="Acyl-CoA N-acyltransferases (Nat)"/>
    <property type="match status" value="1"/>
</dbReference>
<accession>A0ABS7E1W8</accession>
<protein>
    <submittedName>
        <fullName evidence="2">GNAT family N-acetyltransferase</fullName>
        <ecNumber evidence="2">2.3.1.-</ecNumber>
    </submittedName>
</protein>
<dbReference type="InterPro" id="IPR016181">
    <property type="entry name" value="Acyl_CoA_acyltransferase"/>
</dbReference>
<feature type="domain" description="N-acetyltransferase" evidence="1">
    <location>
        <begin position="14"/>
        <end position="159"/>
    </location>
</feature>
<keyword evidence="3" id="KW-1185">Reference proteome</keyword>
<gene>
    <name evidence="2" type="ORF">K0625_08465</name>
</gene>
<keyword evidence="2" id="KW-0012">Acyltransferase</keyword>
<dbReference type="Gene3D" id="3.40.630.30">
    <property type="match status" value="1"/>
</dbReference>
<evidence type="ECO:0000313" key="2">
    <source>
        <dbReference type="EMBL" id="MBW8183701.1"/>
    </source>
</evidence>
<dbReference type="GO" id="GO:0016746">
    <property type="term" value="F:acyltransferase activity"/>
    <property type="evidence" value="ECO:0007669"/>
    <property type="project" value="UniProtKB-KW"/>
</dbReference>
<organism evidence="2 3">
    <name type="scientific">Shewanella nanhaiensis</name>
    <dbReference type="NCBI Taxonomy" id="2864872"/>
    <lineage>
        <taxon>Bacteria</taxon>
        <taxon>Pseudomonadati</taxon>
        <taxon>Pseudomonadota</taxon>
        <taxon>Gammaproteobacteria</taxon>
        <taxon>Alteromonadales</taxon>
        <taxon>Shewanellaceae</taxon>
        <taxon>Shewanella</taxon>
    </lineage>
</organism>
<dbReference type="RefSeq" id="WP_220109295.1">
    <property type="nucleotide sequence ID" value="NZ_JAHZST010000005.1"/>
</dbReference>
<dbReference type="InterPro" id="IPR052564">
    <property type="entry name" value="N-acetyltrans/Recomb-assoc"/>
</dbReference>
<dbReference type="Pfam" id="PF13673">
    <property type="entry name" value="Acetyltransf_10"/>
    <property type="match status" value="1"/>
</dbReference>
<proteinExistence type="predicted"/>
<evidence type="ECO:0000259" key="1">
    <source>
        <dbReference type="PROSITE" id="PS51186"/>
    </source>
</evidence>
<keyword evidence="2" id="KW-0808">Transferase</keyword>
<reference evidence="2 3" key="1">
    <citation type="submission" date="2021-07" db="EMBL/GenBank/DDBJ databases">
        <title>Shewanella sp. nov, isolated from SCS.</title>
        <authorList>
            <person name="Cao W.R."/>
        </authorList>
    </citation>
    <scope>NUCLEOTIDE SEQUENCE [LARGE SCALE GENOMIC DNA]</scope>
    <source>
        <strain evidence="2 3">NR704-98</strain>
    </source>
</reference>
<evidence type="ECO:0000313" key="3">
    <source>
        <dbReference type="Proteomes" id="UP001195963"/>
    </source>
</evidence>
<name>A0ABS7E1W8_9GAMM</name>
<dbReference type="Proteomes" id="UP001195963">
    <property type="component" value="Unassembled WGS sequence"/>
</dbReference>
<dbReference type="EMBL" id="JAHZST010000005">
    <property type="protein sequence ID" value="MBW8183701.1"/>
    <property type="molecule type" value="Genomic_DNA"/>
</dbReference>
<sequence>MIKVRAFNAVSSSSDIDELWTLKFNTIRKVNCRDYTQAQVKAWAPDSLDRENWIKRVSEMAPLIAELDGVIVGFADLQPDGYIDHFFCHLDYQGRGVGKTLMKAIMEKGARLGVPRYYSHVSITARPFFEHFGFTLVKQQSVEVRGEVLTNYVLEKRISM</sequence>
<dbReference type="InterPro" id="IPR000182">
    <property type="entry name" value="GNAT_dom"/>
</dbReference>